<keyword evidence="3" id="KW-0675">Receptor</keyword>
<keyword evidence="2" id="KW-0732">Signal</keyword>
<dbReference type="STRING" id="658167.SAMN04488135_11857"/>
<reference evidence="3 4" key="1">
    <citation type="submission" date="2016-11" db="EMBL/GenBank/DDBJ databases">
        <authorList>
            <person name="Jaros S."/>
            <person name="Januszkiewicz K."/>
            <person name="Wedrychowicz H."/>
        </authorList>
    </citation>
    <scope>NUCLEOTIDE SEQUENCE [LARGE SCALE GENOMIC DNA]</scope>
    <source>
        <strain evidence="3 4">CGMCC 1.10190</strain>
    </source>
</reference>
<dbReference type="PANTHER" id="PTHR42928">
    <property type="entry name" value="TRICARBOXYLATE-BINDING PROTEIN"/>
    <property type="match status" value="1"/>
</dbReference>
<dbReference type="PANTHER" id="PTHR42928:SF5">
    <property type="entry name" value="BLR1237 PROTEIN"/>
    <property type="match status" value="1"/>
</dbReference>
<sequence>MFTFPSRLRFAVAACGGAAMLLASAGALAQAAPYPARPISLVVPFGPGSVTDLLARIAAKGLADSLGQPVVVQNKPGAGGNIGAAAVADAAPDGYTLLLGPTSTNAVNPSLYKDLKFQPLRDFAPITNVATVANVLVVNPQVPAKTVGELISLLPGRQYSYASTGNGGSMHLSGELFKSLTNTQMLHVPYKGGGAALADLLPGRVEAMFCNVPLCLSHIESGKLRALAVTSAQRSALLPQVPTMAEAGLPGYEVNGWFGLFAPAKVDPAIVEKLNAEVQKILNQPEVKQQLLALGAEPAGGSVRDFTQFVQAEHDKWAKVIKDAGISLE</sequence>
<dbReference type="Proteomes" id="UP000184226">
    <property type="component" value="Unassembled WGS sequence"/>
</dbReference>
<dbReference type="OrthoDB" id="8629566at2"/>
<dbReference type="AlphaFoldDB" id="A0A1M5ZT77"/>
<accession>A0A1M5ZT77</accession>
<gene>
    <name evidence="3" type="ORF">SAMN04488135_11857</name>
</gene>
<protein>
    <submittedName>
        <fullName evidence="3">Tripartite-type tricarboxylate transporter, receptor component TctC</fullName>
    </submittedName>
</protein>
<dbReference type="Gene3D" id="3.40.190.10">
    <property type="entry name" value="Periplasmic binding protein-like II"/>
    <property type="match status" value="1"/>
</dbReference>
<dbReference type="RefSeq" id="WP_073108679.1">
    <property type="nucleotide sequence ID" value="NZ_FQXE01000018.1"/>
</dbReference>
<dbReference type="EMBL" id="FQXE01000018">
    <property type="protein sequence ID" value="SHI27421.1"/>
    <property type="molecule type" value="Genomic_DNA"/>
</dbReference>
<dbReference type="Pfam" id="PF03401">
    <property type="entry name" value="TctC"/>
    <property type="match status" value="1"/>
</dbReference>
<dbReference type="PIRSF" id="PIRSF017082">
    <property type="entry name" value="YflP"/>
    <property type="match status" value="1"/>
</dbReference>
<name>A0A1M5ZT77_9BURK</name>
<dbReference type="Gene3D" id="3.40.190.150">
    <property type="entry name" value="Bordetella uptake gene, domain 1"/>
    <property type="match status" value="1"/>
</dbReference>
<feature type="signal peptide" evidence="2">
    <location>
        <begin position="1"/>
        <end position="29"/>
    </location>
</feature>
<dbReference type="InterPro" id="IPR042100">
    <property type="entry name" value="Bug_dom1"/>
</dbReference>
<evidence type="ECO:0000256" key="2">
    <source>
        <dbReference type="SAM" id="SignalP"/>
    </source>
</evidence>
<keyword evidence="4" id="KW-1185">Reference proteome</keyword>
<dbReference type="SUPFAM" id="SSF53850">
    <property type="entry name" value="Periplasmic binding protein-like II"/>
    <property type="match status" value="1"/>
</dbReference>
<evidence type="ECO:0000313" key="3">
    <source>
        <dbReference type="EMBL" id="SHI27421.1"/>
    </source>
</evidence>
<evidence type="ECO:0000313" key="4">
    <source>
        <dbReference type="Proteomes" id="UP000184226"/>
    </source>
</evidence>
<comment type="similarity">
    <text evidence="1">Belongs to the UPF0065 (bug) family.</text>
</comment>
<dbReference type="CDD" id="cd13578">
    <property type="entry name" value="PBP2_Bug27"/>
    <property type="match status" value="1"/>
</dbReference>
<proteinExistence type="inferred from homology"/>
<evidence type="ECO:0000256" key="1">
    <source>
        <dbReference type="ARBA" id="ARBA00006987"/>
    </source>
</evidence>
<organism evidence="3 4">
    <name type="scientific">Pollutimonas bauzanensis</name>
    <dbReference type="NCBI Taxonomy" id="658167"/>
    <lineage>
        <taxon>Bacteria</taxon>
        <taxon>Pseudomonadati</taxon>
        <taxon>Pseudomonadota</taxon>
        <taxon>Betaproteobacteria</taxon>
        <taxon>Burkholderiales</taxon>
        <taxon>Alcaligenaceae</taxon>
        <taxon>Pollutimonas</taxon>
    </lineage>
</organism>
<dbReference type="InterPro" id="IPR005064">
    <property type="entry name" value="BUG"/>
</dbReference>
<feature type="chain" id="PRO_5012748217" evidence="2">
    <location>
        <begin position="30"/>
        <end position="329"/>
    </location>
</feature>